<sequence length="62" mass="7240">MTERVFRKTTNFGDSEIHTNSRTKMIANPAFQQKIPLNETGCEKMADYIEELKLKGYEEVTR</sequence>
<dbReference type="EMBL" id="KJ094022">
    <property type="protein sequence ID" value="AHL18775.1"/>
    <property type="molecule type" value="Genomic_DNA"/>
</dbReference>
<dbReference type="Pfam" id="PF10653">
    <property type="entry name" value="Phage-A118_gp45"/>
    <property type="match status" value="1"/>
</dbReference>
<dbReference type="GeneID" id="19735826"/>
<dbReference type="InterPro" id="IPR018915">
    <property type="entry name" value="Phage_A118_Gp45"/>
</dbReference>
<dbReference type="KEGG" id="vg:19735826"/>
<organism evidence="1 2">
    <name type="scientific">Listeria phage LP-030-3</name>
    <dbReference type="NCBI Taxonomy" id="1458852"/>
    <lineage>
        <taxon>Viruses</taxon>
        <taxon>Duplodnaviria</taxon>
        <taxon>Heunggongvirae</taxon>
        <taxon>Uroviricota</taxon>
        <taxon>Caudoviricetes</taxon>
        <taxon>Aquingentivirus</taxon>
        <taxon>Aquingentivirus LP0303</taxon>
    </lineage>
</organism>
<accession>A0A059T7X9</accession>
<dbReference type="OrthoDB" id="23529at10239"/>
<reference evidence="1 2" key="1">
    <citation type="journal article" date="2014" name="Appl. Environ. Microbiol.">
        <title>Comparative genomic and morphological analysis of Listeria phages isolated from farm environments.</title>
        <authorList>
            <person name="Denes T."/>
            <person name="Vongkamjan K."/>
            <person name="Ackermann H.W."/>
            <person name="Moreno Switt A.I."/>
            <person name="Wiedmann M."/>
            <person name="den Bakker H.C."/>
        </authorList>
    </citation>
    <scope>NUCLEOTIDE SEQUENCE [LARGE SCALE GENOMIC DNA]</scope>
</reference>
<evidence type="ECO:0000313" key="2">
    <source>
        <dbReference type="Proteomes" id="UP000026992"/>
    </source>
</evidence>
<dbReference type="Proteomes" id="UP000026992">
    <property type="component" value="Segment"/>
</dbReference>
<dbReference type="RefSeq" id="YP_009044715.1">
    <property type="nucleotide sequence ID" value="NC_024384.1"/>
</dbReference>
<keyword evidence="2" id="KW-1185">Reference proteome</keyword>
<protein>
    <submittedName>
        <fullName evidence="1">Uncharacterized protein</fullName>
    </submittedName>
</protein>
<evidence type="ECO:0000313" key="1">
    <source>
        <dbReference type="EMBL" id="AHL18775.1"/>
    </source>
</evidence>
<name>A0A059T7X9_9CAUD</name>
<gene>
    <name evidence="1" type="ORF">LP030-3_069</name>
</gene>
<proteinExistence type="predicted"/>